<evidence type="ECO:0000313" key="3">
    <source>
        <dbReference type="Proteomes" id="UP001198182"/>
    </source>
</evidence>
<dbReference type="InterPro" id="IPR038255">
    <property type="entry name" value="PBS_linker_sf"/>
</dbReference>
<dbReference type="RefSeq" id="WP_308455050.1">
    <property type="nucleotide sequence ID" value="NZ_JAJEQR010000083.1"/>
</dbReference>
<accession>A0AAE3EDF4</accession>
<dbReference type="Gene3D" id="1.10.3130.20">
    <property type="entry name" value="Phycobilisome linker domain"/>
    <property type="match status" value="1"/>
</dbReference>
<reference evidence="2" key="1">
    <citation type="submission" date="2021-10" db="EMBL/GenBank/DDBJ databases">
        <title>Anaerobic single-cell dispensing facilitates the cultivation of human gut bacteria.</title>
        <authorList>
            <person name="Afrizal A."/>
        </authorList>
    </citation>
    <scope>NUCLEOTIDE SEQUENCE</scope>
    <source>
        <strain evidence="2">CLA-AA-H215</strain>
    </source>
</reference>
<dbReference type="AlphaFoldDB" id="A0AAE3EDF4"/>
<protein>
    <submittedName>
        <fullName evidence="2">DUF4214 domain-containing protein</fullName>
    </submittedName>
</protein>
<comment type="caution">
    <text evidence="2">The sequence shown here is derived from an EMBL/GenBank/DDBJ whole genome shotgun (WGS) entry which is preliminary data.</text>
</comment>
<feature type="domain" description="DUF4214" evidence="1">
    <location>
        <begin position="21"/>
        <end position="87"/>
    </location>
</feature>
<name>A0AAE3EDF4_9FIRM</name>
<dbReference type="Pfam" id="PF13946">
    <property type="entry name" value="DUF4214"/>
    <property type="match status" value="1"/>
</dbReference>
<dbReference type="InterPro" id="IPR025282">
    <property type="entry name" value="DUF4214"/>
</dbReference>
<sequence>KGLKAWADLLHSRKIGGGEAAKGFFLSNEFIKKNYSDEEFVARCYRTFLNREADANGLMAWMLLLKKGQSRESILDGFIGSDEFTKLCAQYGIDR</sequence>
<evidence type="ECO:0000259" key="1">
    <source>
        <dbReference type="Pfam" id="PF13946"/>
    </source>
</evidence>
<evidence type="ECO:0000313" key="2">
    <source>
        <dbReference type="EMBL" id="MCC2232654.1"/>
    </source>
</evidence>
<keyword evidence="3" id="KW-1185">Reference proteome</keyword>
<feature type="non-terminal residue" evidence="2">
    <location>
        <position position="1"/>
    </location>
</feature>
<proteinExistence type="predicted"/>
<dbReference type="Proteomes" id="UP001198182">
    <property type="component" value="Unassembled WGS sequence"/>
</dbReference>
<dbReference type="EMBL" id="JAJEQR010000083">
    <property type="protein sequence ID" value="MCC2232654.1"/>
    <property type="molecule type" value="Genomic_DNA"/>
</dbReference>
<organism evidence="2 3">
    <name type="scientific">Hominifimenecus microfluidus</name>
    <dbReference type="NCBI Taxonomy" id="2885348"/>
    <lineage>
        <taxon>Bacteria</taxon>
        <taxon>Bacillati</taxon>
        <taxon>Bacillota</taxon>
        <taxon>Clostridia</taxon>
        <taxon>Lachnospirales</taxon>
        <taxon>Lachnospiraceae</taxon>
        <taxon>Hominifimenecus</taxon>
    </lineage>
</organism>
<gene>
    <name evidence="2" type="ORF">LKD81_16935</name>
</gene>